<dbReference type="Proteomes" id="UP001152622">
    <property type="component" value="Unassembled WGS sequence"/>
</dbReference>
<proteinExistence type="predicted"/>
<gene>
    <name evidence="1" type="ORF">SKAU_G00427890</name>
</gene>
<sequence>MSLAVDETAWDLPVRDVGPRGGLVQDRGRVFRLSREQLEEQCLCLQEENTLLRHHCRTQDHRIRRYWETGGCIESQRHK</sequence>
<name>A0A9Q1E4T2_SYNKA</name>
<reference evidence="1" key="1">
    <citation type="journal article" date="2023" name="Science">
        <title>Genome structures resolve the early diversification of teleost fishes.</title>
        <authorList>
            <person name="Parey E."/>
            <person name="Louis A."/>
            <person name="Montfort J."/>
            <person name="Bouchez O."/>
            <person name="Roques C."/>
            <person name="Iampietro C."/>
            <person name="Lluch J."/>
            <person name="Castinel A."/>
            <person name="Donnadieu C."/>
            <person name="Desvignes T."/>
            <person name="Floi Bucao C."/>
            <person name="Jouanno E."/>
            <person name="Wen M."/>
            <person name="Mejri S."/>
            <person name="Dirks R."/>
            <person name="Jansen H."/>
            <person name="Henkel C."/>
            <person name="Chen W.J."/>
            <person name="Zahm M."/>
            <person name="Cabau C."/>
            <person name="Klopp C."/>
            <person name="Thompson A.W."/>
            <person name="Robinson-Rechavi M."/>
            <person name="Braasch I."/>
            <person name="Lecointre G."/>
            <person name="Bobe J."/>
            <person name="Postlethwait J.H."/>
            <person name="Berthelot C."/>
            <person name="Roest Crollius H."/>
            <person name="Guiguen Y."/>
        </authorList>
    </citation>
    <scope>NUCLEOTIDE SEQUENCE</scope>
    <source>
        <strain evidence="1">WJC10195</strain>
    </source>
</reference>
<dbReference type="OrthoDB" id="2133912at2759"/>
<evidence type="ECO:0000313" key="1">
    <source>
        <dbReference type="EMBL" id="KAJ8332244.1"/>
    </source>
</evidence>
<dbReference type="EMBL" id="JAINUF010000031">
    <property type="protein sequence ID" value="KAJ8332244.1"/>
    <property type="molecule type" value="Genomic_DNA"/>
</dbReference>
<evidence type="ECO:0000313" key="2">
    <source>
        <dbReference type="Proteomes" id="UP001152622"/>
    </source>
</evidence>
<accession>A0A9Q1E4T2</accession>
<dbReference type="AlphaFoldDB" id="A0A9Q1E4T2"/>
<organism evidence="1 2">
    <name type="scientific">Synaphobranchus kaupii</name>
    <name type="common">Kaup's arrowtooth eel</name>
    <dbReference type="NCBI Taxonomy" id="118154"/>
    <lineage>
        <taxon>Eukaryota</taxon>
        <taxon>Metazoa</taxon>
        <taxon>Chordata</taxon>
        <taxon>Craniata</taxon>
        <taxon>Vertebrata</taxon>
        <taxon>Euteleostomi</taxon>
        <taxon>Actinopterygii</taxon>
        <taxon>Neopterygii</taxon>
        <taxon>Teleostei</taxon>
        <taxon>Anguilliformes</taxon>
        <taxon>Synaphobranchidae</taxon>
        <taxon>Synaphobranchus</taxon>
    </lineage>
</organism>
<keyword evidence="2" id="KW-1185">Reference proteome</keyword>
<protein>
    <submittedName>
        <fullName evidence="1">Uncharacterized protein</fullName>
    </submittedName>
</protein>
<comment type="caution">
    <text evidence="1">The sequence shown here is derived from an EMBL/GenBank/DDBJ whole genome shotgun (WGS) entry which is preliminary data.</text>
</comment>